<gene>
    <name evidence="2" type="ORF">S12H4_58558</name>
</gene>
<sequence length="95" mass="10021">MVTATSLLSGTVSTVIDTSPPVENRENPVAALYFLGVKKLEEGDSATAKRTSLIVGIIGGVIGLAMLLYSQFTGAIVILVVIPALLAWYKLEQKS</sequence>
<dbReference type="AlphaFoldDB" id="X1URQ2"/>
<accession>X1URQ2</accession>
<evidence type="ECO:0000256" key="1">
    <source>
        <dbReference type="SAM" id="Phobius"/>
    </source>
</evidence>
<protein>
    <submittedName>
        <fullName evidence="2">Uncharacterized protein</fullName>
    </submittedName>
</protein>
<name>X1URQ2_9ZZZZ</name>
<comment type="caution">
    <text evidence="2">The sequence shown here is derived from an EMBL/GenBank/DDBJ whole genome shotgun (WGS) entry which is preliminary data.</text>
</comment>
<feature type="transmembrane region" description="Helical" evidence="1">
    <location>
        <begin position="75"/>
        <end position="91"/>
    </location>
</feature>
<reference evidence="2" key="1">
    <citation type="journal article" date="2014" name="Front. Microbiol.">
        <title>High frequency of phylogenetically diverse reductive dehalogenase-homologous genes in deep subseafloor sedimentary metagenomes.</title>
        <authorList>
            <person name="Kawai M."/>
            <person name="Futagami T."/>
            <person name="Toyoda A."/>
            <person name="Takaki Y."/>
            <person name="Nishi S."/>
            <person name="Hori S."/>
            <person name="Arai W."/>
            <person name="Tsubouchi T."/>
            <person name="Morono Y."/>
            <person name="Uchiyama I."/>
            <person name="Ito T."/>
            <person name="Fujiyama A."/>
            <person name="Inagaki F."/>
            <person name="Takami H."/>
        </authorList>
    </citation>
    <scope>NUCLEOTIDE SEQUENCE</scope>
    <source>
        <strain evidence="2">Expedition CK06-06</strain>
    </source>
</reference>
<proteinExistence type="predicted"/>
<keyword evidence="1" id="KW-1133">Transmembrane helix</keyword>
<dbReference type="EMBL" id="BARW01038065">
    <property type="protein sequence ID" value="GAJ20188.1"/>
    <property type="molecule type" value="Genomic_DNA"/>
</dbReference>
<evidence type="ECO:0000313" key="2">
    <source>
        <dbReference type="EMBL" id="GAJ20188.1"/>
    </source>
</evidence>
<organism evidence="2">
    <name type="scientific">marine sediment metagenome</name>
    <dbReference type="NCBI Taxonomy" id="412755"/>
    <lineage>
        <taxon>unclassified sequences</taxon>
        <taxon>metagenomes</taxon>
        <taxon>ecological metagenomes</taxon>
    </lineage>
</organism>
<keyword evidence="1" id="KW-0472">Membrane</keyword>
<keyword evidence="1" id="KW-0812">Transmembrane</keyword>